<dbReference type="PANTHER" id="PTHR30033:SF1">
    <property type="entry name" value="FLAGELLAR HOOK-ASSOCIATED PROTEIN 1"/>
    <property type="match status" value="1"/>
</dbReference>
<reference evidence="9 10" key="1">
    <citation type="submission" date="2022-10" db="EMBL/GenBank/DDBJ databases">
        <title>Complete genome sequence of Exiguobacterium profundum TSS-3 isolated from an extremely saline-alkaline spring located in Ixtapa, Chiapas-Mexico.</title>
        <authorList>
            <person name="Rincon-Rosales R."/>
            <person name="Rogel M.A."/>
            <person name="Rincon-Molina C.I."/>
            <person name="Guerrero G."/>
            <person name="Manzano-Gomez L.A."/>
            <person name="Lopez-Lopez A."/>
            <person name="Rincon Molina F.A."/>
            <person name="Martinez-Romero E."/>
        </authorList>
    </citation>
    <scope>NUCLEOTIDE SEQUENCE [LARGE SCALE GENOMIC DNA]</scope>
    <source>
        <strain evidence="9 10">TSS-3</strain>
    </source>
</reference>
<dbReference type="RefSeq" id="WP_275060412.1">
    <property type="nucleotide sequence ID" value="NZ_CP109617.1"/>
</dbReference>
<dbReference type="Pfam" id="PF06429">
    <property type="entry name" value="Flg_bbr_C"/>
    <property type="match status" value="1"/>
</dbReference>
<dbReference type="SUPFAM" id="SSF64518">
    <property type="entry name" value="Phase 1 flagellin"/>
    <property type="match status" value="1"/>
</dbReference>
<feature type="domain" description="Flagellar basal-body/hook protein C-terminal" evidence="7">
    <location>
        <begin position="458"/>
        <end position="497"/>
    </location>
</feature>
<protein>
    <recommendedName>
        <fullName evidence="4">Flagellar hook-associated protein 1</fullName>
    </recommendedName>
</protein>
<dbReference type="InterPro" id="IPR002371">
    <property type="entry name" value="FlgK"/>
</dbReference>
<dbReference type="InterPro" id="IPR010930">
    <property type="entry name" value="Flg_bb/hook_C_dom"/>
</dbReference>
<comment type="subcellular location">
    <subcellularLocation>
        <location evidence="1">Bacterial flagellum</location>
    </subcellularLocation>
    <subcellularLocation>
        <location evidence="2">Secreted</location>
    </subcellularLocation>
</comment>
<evidence type="ECO:0000313" key="9">
    <source>
        <dbReference type="EMBL" id="WED56031.1"/>
    </source>
</evidence>
<sequence length="504" mass="54719">MGSTFMGLETARRSLSTHQWALQATGNNVANASNPGYSRQRLTLGMTEQLSVNFGGTKAGQFGTGVRGETLARIRDLMIDQQYRDESVKNAFYATKEAAFGRMEDIINEPSENGLAKSLDLFWASLQDLSVNPDDTGARSVVRQRALTLTQTFNYMSSSLSKVQEDLKAEAGVVTKKINDLLTKIGDVNRQIGDAEPLGVLPNELYDERDRYMDELSQYIEFERVPVDYTNGETRGNSQRVAEGRIDIRISVPGTPTPTEITLVDGLTGGIGKMNDMTLTNAAGGTSTLVFSDLPNGKLKALVDMYGSATGTETHDGAFTKMLKDLDVMAKEFTTAFNDLHKTFYDGNVQDNPRQKGIDFFIVGDAKTVTVNPTILSNLNLIAISKDQNIGDGSGALDLANLKNAQITFTGGSSTATTSIGKYYQNVIGNMAVEASQNGNLAKSTFALLSSSDQRRQSVSAVSLDEEMTMMIQYQHAYNAAARNITAVDEMLDKIINGMGVVGR</sequence>
<proteinExistence type="inferred from homology"/>
<dbReference type="EMBL" id="CP109617">
    <property type="protein sequence ID" value="WED56031.1"/>
    <property type="molecule type" value="Genomic_DNA"/>
</dbReference>
<gene>
    <name evidence="9" type="primary">flgK</name>
    <name evidence="9" type="ORF">OE059_04010</name>
</gene>
<dbReference type="PANTHER" id="PTHR30033">
    <property type="entry name" value="FLAGELLAR HOOK-ASSOCIATED PROTEIN 1"/>
    <property type="match status" value="1"/>
</dbReference>
<evidence type="ECO:0000313" key="10">
    <source>
        <dbReference type="Proteomes" id="UP001219957"/>
    </source>
</evidence>
<keyword evidence="6" id="KW-0975">Bacterial flagellum</keyword>
<feature type="domain" description="Flagellar hook-associated protein FlgK helical" evidence="8">
    <location>
        <begin position="101"/>
        <end position="361"/>
    </location>
</feature>
<accession>A0ABY8B2A5</accession>
<dbReference type="InterPro" id="IPR053927">
    <property type="entry name" value="FlgK_helical"/>
</dbReference>
<keyword evidence="9" id="KW-0969">Cilium</keyword>
<evidence type="ECO:0000256" key="1">
    <source>
        <dbReference type="ARBA" id="ARBA00004365"/>
    </source>
</evidence>
<evidence type="ECO:0000259" key="8">
    <source>
        <dbReference type="Pfam" id="PF22638"/>
    </source>
</evidence>
<evidence type="ECO:0000256" key="4">
    <source>
        <dbReference type="ARBA" id="ARBA00016244"/>
    </source>
</evidence>
<dbReference type="NCBIfam" id="TIGR02492">
    <property type="entry name" value="flgK_ends"/>
    <property type="match status" value="1"/>
</dbReference>
<evidence type="ECO:0000256" key="5">
    <source>
        <dbReference type="ARBA" id="ARBA00022525"/>
    </source>
</evidence>
<evidence type="ECO:0000259" key="7">
    <source>
        <dbReference type="Pfam" id="PF06429"/>
    </source>
</evidence>
<name>A0ABY8B2A5_9BACL</name>
<comment type="similarity">
    <text evidence="3">Belongs to the flagella basal body rod proteins family.</text>
</comment>
<keyword evidence="5" id="KW-0964">Secreted</keyword>
<dbReference type="Proteomes" id="UP001219957">
    <property type="component" value="Chromosome"/>
</dbReference>
<dbReference type="Pfam" id="PF22638">
    <property type="entry name" value="FlgK_D1"/>
    <property type="match status" value="1"/>
</dbReference>
<keyword evidence="10" id="KW-1185">Reference proteome</keyword>
<evidence type="ECO:0000256" key="2">
    <source>
        <dbReference type="ARBA" id="ARBA00004613"/>
    </source>
</evidence>
<keyword evidence="9" id="KW-0966">Cell projection</keyword>
<keyword evidence="9" id="KW-0282">Flagellum</keyword>
<evidence type="ECO:0000256" key="6">
    <source>
        <dbReference type="ARBA" id="ARBA00023143"/>
    </source>
</evidence>
<evidence type="ECO:0000256" key="3">
    <source>
        <dbReference type="ARBA" id="ARBA00009677"/>
    </source>
</evidence>
<organism evidence="9 10">
    <name type="scientific">Exiguobacterium profundum</name>
    <dbReference type="NCBI Taxonomy" id="307643"/>
    <lineage>
        <taxon>Bacteria</taxon>
        <taxon>Bacillati</taxon>
        <taxon>Bacillota</taxon>
        <taxon>Bacilli</taxon>
        <taxon>Bacillales</taxon>
        <taxon>Bacillales Family XII. Incertae Sedis</taxon>
        <taxon>Exiguobacterium</taxon>
    </lineage>
</organism>